<keyword evidence="2" id="KW-0472">Membrane</keyword>
<feature type="transmembrane region" description="Helical" evidence="2">
    <location>
        <begin position="7"/>
        <end position="25"/>
    </location>
</feature>
<name>A0A1I2K305_9ACTN</name>
<dbReference type="RefSeq" id="WP_093716619.1">
    <property type="nucleotide sequence ID" value="NZ_FONG01000021.1"/>
</dbReference>
<protein>
    <submittedName>
        <fullName evidence="3">Uncharacterized protein</fullName>
    </submittedName>
</protein>
<proteinExistence type="predicted"/>
<feature type="transmembrane region" description="Helical" evidence="2">
    <location>
        <begin position="112"/>
        <end position="132"/>
    </location>
</feature>
<evidence type="ECO:0000313" key="4">
    <source>
        <dbReference type="Proteomes" id="UP000199323"/>
    </source>
</evidence>
<feature type="coiled-coil region" evidence="1">
    <location>
        <begin position="55"/>
        <end position="82"/>
    </location>
</feature>
<evidence type="ECO:0000256" key="2">
    <source>
        <dbReference type="SAM" id="Phobius"/>
    </source>
</evidence>
<dbReference type="STRING" id="380248.SAMN05216251_12121"/>
<reference evidence="3 4" key="1">
    <citation type="submission" date="2016-10" db="EMBL/GenBank/DDBJ databases">
        <authorList>
            <person name="de Groot N.N."/>
        </authorList>
    </citation>
    <scope>NUCLEOTIDE SEQUENCE [LARGE SCALE GENOMIC DNA]</scope>
    <source>
        <strain evidence="3 4">CGMCC 4.3510</strain>
    </source>
</reference>
<evidence type="ECO:0000256" key="1">
    <source>
        <dbReference type="SAM" id="Coils"/>
    </source>
</evidence>
<accession>A0A1I2K305</accession>
<keyword evidence="2" id="KW-0812">Transmembrane</keyword>
<feature type="transmembrane region" description="Helical" evidence="2">
    <location>
        <begin position="184"/>
        <end position="205"/>
    </location>
</feature>
<dbReference type="OrthoDB" id="5184232at2"/>
<dbReference type="EMBL" id="FONG01000021">
    <property type="protein sequence ID" value="SFF60793.1"/>
    <property type="molecule type" value="Genomic_DNA"/>
</dbReference>
<evidence type="ECO:0000313" key="3">
    <source>
        <dbReference type="EMBL" id="SFF60793.1"/>
    </source>
</evidence>
<keyword evidence="4" id="KW-1185">Reference proteome</keyword>
<dbReference type="Proteomes" id="UP000199323">
    <property type="component" value="Unassembled WGS sequence"/>
</dbReference>
<keyword evidence="2" id="KW-1133">Transmembrane helix</keyword>
<keyword evidence="1" id="KW-0175">Coiled coil</keyword>
<organism evidence="3 4">
    <name type="scientific">Actinacidiphila alni</name>
    <dbReference type="NCBI Taxonomy" id="380248"/>
    <lineage>
        <taxon>Bacteria</taxon>
        <taxon>Bacillati</taxon>
        <taxon>Actinomycetota</taxon>
        <taxon>Actinomycetes</taxon>
        <taxon>Kitasatosporales</taxon>
        <taxon>Streptomycetaceae</taxon>
        <taxon>Actinacidiphila</taxon>
    </lineage>
</organism>
<dbReference type="AlphaFoldDB" id="A0A1I2K305"/>
<sequence>MKLISYLFGGLSTLAAAVYLVIYLYRWEWQRAVICGVLLLAVEGFLVCVILLGRMGRLERRLSDADARMEEVRRRLEHARETSANPFRWLGNGSGTPFGDGRDGADSGNRTFVFVPILMVTGAALSGVAWLIQRIAAVTTRPGAERRLAGRLAPLAAPAGGVHGVITQLEDRPAVPPSRPLRPLLTALGAVGGVALLVFLVYALSDATETREEARPNAAASTVVFQIQVHGTQDAHARELAARDLWEGCRRSTASLNTDASLGQLANGVFAGTIRPALSSHDMMRLRGCITDAGVNRATAKILGAGEAGVSH</sequence>
<gene>
    <name evidence="3" type="ORF">SAMN05216251_12121</name>
</gene>
<feature type="transmembrane region" description="Helical" evidence="2">
    <location>
        <begin position="31"/>
        <end position="52"/>
    </location>
</feature>